<reference evidence="1 2" key="1">
    <citation type="submission" date="2019-06" db="EMBL/GenBank/DDBJ databases">
        <title>Draft genome sequence of Miniimonas arenae KCTC 19750T isolated from sea sand.</title>
        <authorList>
            <person name="Park S.-J."/>
        </authorList>
    </citation>
    <scope>NUCLEOTIDE SEQUENCE [LARGE SCALE GENOMIC DNA]</scope>
    <source>
        <strain evidence="1 2">KCTC 19750</strain>
    </source>
</reference>
<dbReference type="SUPFAM" id="SSF53649">
    <property type="entry name" value="Alkaline phosphatase-like"/>
    <property type="match status" value="1"/>
</dbReference>
<dbReference type="Pfam" id="PF01663">
    <property type="entry name" value="Phosphodiest"/>
    <property type="match status" value="1"/>
</dbReference>
<evidence type="ECO:0000313" key="2">
    <source>
        <dbReference type="Proteomes" id="UP000313849"/>
    </source>
</evidence>
<dbReference type="InterPro" id="IPR002591">
    <property type="entry name" value="Phosphodiest/P_Trfase"/>
</dbReference>
<dbReference type="Proteomes" id="UP000313849">
    <property type="component" value="Unassembled WGS sequence"/>
</dbReference>
<dbReference type="EMBL" id="VENP01000011">
    <property type="protein sequence ID" value="TNU76121.1"/>
    <property type="molecule type" value="Genomic_DNA"/>
</dbReference>
<evidence type="ECO:0000313" key="1">
    <source>
        <dbReference type="EMBL" id="TNU76121.1"/>
    </source>
</evidence>
<gene>
    <name evidence="1" type="ORF">FH969_04755</name>
</gene>
<proteinExistence type="predicted"/>
<dbReference type="Gene3D" id="3.40.720.10">
    <property type="entry name" value="Alkaline Phosphatase, subunit A"/>
    <property type="match status" value="1"/>
</dbReference>
<name>A0A5C5BEB6_9MICO</name>
<dbReference type="AlphaFoldDB" id="A0A5C5BEB6"/>
<dbReference type="OrthoDB" id="9779267at2"/>
<comment type="caution">
    <text evidence="1">The sequence shown here is derived from an EMBL/GenBank/DDBJ whole genome shotgun (WGS) entry which is preliminary data.</text>
</comment>
<protein>
    <submittedName>
        <fullName evidence="1">Alkaline phosphatase family protein</fullName>
    </submittedName>
</protein>
<organism evidence="1 2">
    <name type="scientific">Miniimonas arenae</name>
    <dbReference type="NCBI Taxonomy" id="676201"/>
    <lineage>
        <taxon>Bacteria</taxon>
        <taxon>Bacillati</taxon>
        <taxon>Actinomycetota</taxon>
        <taxon>Actinomycetes</taxon>
        <taxon>Micrococcales</taxon>
        <taxon>Beutenbergiaceae</taxon>
        <taxon>Miniimonas</taxon>
    </lineage>
</organism>
<sequence length="391" mass="40056">MHPPAGLELPGTRRPLRGLLPDVARSLGAVLPDLPGAGLDLSAGERAVVVLVDGLGAEALTARAGHAPVLRGMLADAAAAGEPHASAGYPSTTAASLGSFGTGRSPGETGLLGYSLRCPDAAALGLPPADQLVNLVSWTAGPGAPVPDARTWQPLPTVFERFEGASTAIGKSKFAGSGLTTAALRGATFVPADRWDDAVEATLTALRRPGLVYLYWGALDAVGHQRGWAAPEWGEELAALDAGLRTLLRRAPRGTTVLVTADHGMVDVTERLDVAETPALREQVVLVAGEPRALHVHLEPGAEIGAAHERWAEALGERAWVLTGADAAAGGLFGPVADRNRALIGDLVVALTGTTAVVDSRSQSAASLRLVGMHGSLTTAELAVPALVTRT</sequence>
<keyword evidence="2" id="KW-1185">Reference proteome</keyword>
<accession>A0A5C5BEB6</accession>
<dbReference type="InterPro" id="IPR017850">
    <property type="entry name" value="Alkaline_phosphatase_core_sf"/>
</dbReference>